<dbReference type="GO" id="GO:0004714">
    <property type="term" value="F:transmembrane receptor protein tyrosine kinase activity"/>
    <property type="evidence" value="ECO:0007669"/>
    <property type="project" value="TreeGrafter"/>
</dbReference>
<dbReference type="GO" id="GO:0007169">
    <property type="term" value="P:cell surface receptor protein tyrosine kinase signaling pathway"/>
    <property type="evidence" value="ECO:0007669"/>
    <property type="project" value="TreeGrafter"/>
</dbReference>
<keyword evidence="3" id="KW-1185">Reference proteome</keyword>
<dbReference type="GO" id="GO:0005886">
    <property type="term" value="C:plasma membrane"/>
    <property type="evidence" value="ECO:0007669"/>
    <property type="project" value="TreeGrafter"/>
</dbReference>
<evidence type="ECO:0000313" key="4">
    <source>
        <dbReference type="WBParaSite" id="PDA_v2.g13026.t1"/>
    </source>
</evidence>
<dbReference type="GO" id="GO:0043235">
    <property type="term" value="C:receptor complex"/>
    <property type="evidence" value="ECO:0007669"/>
    <property type="project" value="TreeGrafter"/>
</dbReference>
<dbReference type="GO" id="GO:0006950">
    <property type="term" value="P:response to stress"/>
    <property type="evidence" value="ECO:0007669"/>
    <property type="project" value="UniProtKB-ARBA"/>
</dbReference>
<dbReference type="InterPro" id="IPR001245">
    <property type="entry name" value="Ser-Thr/Tyr_kinase_cat_dom"/>
</dbReference>
<dbReference type="GO" id="GO:0005524">
    <property type="term" value="F:ATP binding"/>
    <property type="evidence" value="ECO:0007669"/>
    <property type="project" value="InterPro"/>
</dbReference>
<dbReference type="PANTHER" id="PTHR24416">
    <property type="entry name" value="TYROSINE-PROTEIN KINASE RECEPTOR"/>
    <property type="match status" value="1"/>
</dbReference>
<dbReference type="SUPFAM" id="SSF56112">
    <property type="entry name" value="Protein kinase-like (PK-like)"/>
    <property type="match status" value="1"/>
</dbReference>
<keyword evidence="1" id="KW-0812">Transmembrane</keyword>
<dbReference type="InterPro" id="IPR008271">
    <property type="entry name" value="Ser/Thr_kinase_AS"/>
</dbReference>
<dbReference type="PROSITE" id="PS50011">
    <property type="entry name" value="PROTEIN_KINASE_DOM"/>
    <property type="match status" value="1"/>
</dbReference>
<evidence type="ECO:0000259" key="2">
    <source>
        <dbReference type="PROSITE" id="PS50011"/>
    </source>
</evidence>
<name>A0A914PCE8_9BILA</name>
<keyword evidence="1" id="KW-0472">Membrane</keyword>
<keyword evidence="1" id="KW-1133">Transmembrane helix</keyword>
<evidence type="ECO:0000256" key="1">
    <source>
        <dbReference type="SAM" id="Phobius"/>
    </source>
</evidence>
<dbReference type="Pfam" id="PF07714">
    <property type="entry name" value="PK_Tyr_Ser-Thr"/>
    <property type="match status" value="1"/>
</dbReference>
<protein>
    <submittedName>
        <fullName evidence="4">Protein kinase domain-containing protein</fullName>
    </submittedName>
</protein>
<evidence type="ECO:0000313" key="3">
    <source>
        <dbReference type="Proteomes" id="UP000887578"/>
    </source>
</evidence>
<organism evidence="3 4">
    <name type="scientific">Panagrolaimus davidi</name>
    <dbReference type="NCBI Taxonomy" id="227884"/>
    <lineage>
        <taxon>Eukaryota</taxon>
        <taxon>Metazoa</taxon>
        <taxon>Ecdysozoa</taxon>
        <taxon>Nematoda</taxon>
        <taxon>Chromadorea</taxon>
        <taxon>Rhabditida</taxon>
        <taxon>Tylenchina</taxon>
        <taxon>Panagrolaimomorpha</taxon>
        <taxon>Panagrolaimoidea</taxon>
        <taxon>Panagrolaimidae</taxon>
        <taxon>Panagrolaimus</taxon>
    </lineage>
</organism>
<accession>A0A914PCE8</accession>
<dbReference type="InterPro" id="IPR011009">
    <property type="entry name" value="Kinase-like_dom_sf"/>
</dbReference>
<dbReference type="PROSITE" id="PS00108">
    <property type="entry name" value="PROTEIN_KINASE_ST"/>
    <property type="match status" value="1"/>
</dbReference>
<feature type="domain" description="Protein kinase" evidence="2">
    <location>
        <begin position="109"/>
        <end position="367"/>
    </location>
</feature>
<dbReference type="Proteomes" id="UP000887578">
    <property type="component" value="Unplaced"/>
</dbReference>
<feature type="transmembrane region" description="Helical" evidence="1">
    <location>
        <begin position="42"/>
        <end position="64"/>
    </location>
</feature>
<dbReference type="PANTHER" id="PTHR24416:SF611">
    <property type="entry name" value="TYROSINE-PROTEIN KINASE TRANSMEMBRANE RECEPTOR ROR"/>
    <property type="match status" value="1"/>
</dbReference>
<proteinExistence type="predicted"/>
<reference evidence="4" key="1">
    <citation type="submission" date="2022-11" db="UniProtKB">
        <authorList>
            <consortium name="WormBaseParasite"/>
        </authorList>
    </citation>
    <scope>IDENTIFICATION</scope>
</reference>
<sequence>MLHCFPCLEKCPEETFSPTVFVSSTHTREVTAVEDDSNIQSIVLWLIFAAILLISCLTVIWWCIYTAWKRRIKPVPETQALISDGIELQQVIVGSELPNEGIAPQNLLWDQRTQLAGGQFGDVYKCLYRNNDQYFYVAVKVARDNAPDAFHEGEFMSRLNHPHIVRLIATMIHQNIILITPLRRNNLKDFIHYTNGLSIAHKIRYCQQISNGMSYLAFRKIVHCDLKARNILVVNENWIEISDFGLAKRMGNQRKGTMGTITHTAIELFDGYGAGNITNDENTEVWSFGVVMWEIFDTTNTVPYKLEVPSLTDILLFDFLKRNGVLSVTNWPKDISPSLSTLMYKCFIRNKPRPTFKFLWISFSSMLCESLDVLENHVERNNSPENSLIVQSFILENNTFQSFMTANQ</sequence>
<dbReference type="WBParaSite" id="PDA_v2.g13026.t1">
    <property type="protein sequence ID" value="PDA_v2.g13026.t1"/>
    <property type="gene ID" value="PDA_v2.g13026"/>
</dbReference>
<dbReference type="Gene3D" id="1.10.510.10">
    <property type="entry name" value="Transferase(Phosphotransferase) domain 1"/>
    <property type="match status" value="1"/>
</dbReference>
<dbReference type="SMART" id="SM00220">
    <property type="entry name" value="S_TKc"/>
    <property type="match status" value="1"/>
</dbReference>
<dbReference type="InterPro" id="IPR050122">
    <property type="entry name" value="RTK"/>
</dbReference>
<dbReference type="AlphaFoldDB" id="A0A914PCE8"/>
<dbReference type="InterPro" id="IPR000719">
    <property type="entry name" value="Prot_kinase_dom"/>
</dbReference>